<feature type="transmembrane region" description="Helical" evidence="8">
    <location>
        <begin position="156"/>
        <end position="174"/>
    </location>
</feature>
<dbReference type="InterPro" id="IPR050291">
    <property type="entry name" value="CDF_Transporter"/>
</dbReference>
<keyword evidence="7 8" id="KW-0472">Membrane</keyword>
<feature type="transmembrane region" description="Helical" evidence="8">
    <location>
        <begin position="37"/>
        <end position="58"/>
    </location>
</feature>
<keyword evidence="5 8" id="KW-0812">Transmembrane</keyword>
<keyword evidence="3" id="KW-0813">Transport</keyword>
<accession>A0ABZ2C191</accession>
<feature type="domain" description="Cation efflux protein transmembrane" evidence="9">
    <location>
        <begin position="13"/>
        <end position="205"/>
    </location>
</feature>
<dbReference type="NCBIfam" id="TIGR01297">
    <property type="entry name" value="CDF"/>
    <property type="match status" value="1"/>
</dbReference>
<feature type="transmembrane region" description="Helical" evidence="8">
    <location>
        <begin position="116"/>
        <end position="135"/>
    </location>
</feature>
<gene>
    <name evidence="11" type="ORF">Bealeia1_00450</name>
</gene>
<protein>
    <submittedName>
        <fullName evidence="11">CDF family cation-efflux pump FieF</fullName>
    </submittedName>
</protein>
<dbReference type="RefSeq" id="WP_331255159.1">
    <property type="nucleotide sequence ID" value="NZ_CP133270.1"/>
</dbReference>
<evidence type="ECO:0000256" key="7">
    <source>
        <dbReference type="ARBA" id="ARBA00023136"/>
    </source>
</evidence>
<keyword evidence="4" id="KW-1003">Cell membrane</keyword>
<evidence type="ECO:0000259" key="9">
    <source>
        <dbReference type="Pfam" id="PF01545"/>
    </source>
</evidence>
<comment type="similarity">
    <text evidence="2">Belongs to the cation diffusion facilitator (CDF) transporter (TC 2.A.4) family.</text>
</comment>
<keyword evidence="6 8" id="KW-1133">Transmembrane helix</keyword>
<dbReference type="EMBL" id="CP133270">
    <property type="protein sequence ID" value="WVX66274.1"/>
    <property type="molecule type" value="Genomic_DNA"/>
</dbReference>
<organism evidence="11 12">
    <name type="scientific">Candidatus Bealeia paramacronuclearis</name>
    <dbReference type="NCBI Taxonomy" id="1921001"/>
    <lineage>
        <taxon>Bacteria</taxon>
        <taxon>Pseudomonadati</taxon>
        <taxon>Pseudomonadota</taxon>
        <taxon>Alphaproteobacteria</taxon>
        <taxon>Holosporales</taxon>
        <taxon>Holosporaceae</taxon>
        <taxon>Candidatus Bealeia</taxon>
    </lineage>
</organism>
<dbReference type="Gene3D" id="1.20.1510.10">
    <property type="entry name" value="Cation efflux protein transmembrane domain"/>
    <property type="match status" value="1"/>
</dbReference>
<dbReference type="SUPFAM" id="SSF160240">
    <property type="entry name" value="Cation efflux protein cytoplasmic domain-like"/>
    <property type="match status" value="1"/>
</dbReference>
<evidence type="ECO:0000256" key="1">
    <source>
        <dbReference type="ARBA" id="ARBA00004141"/>
    </source>
</evidence>
<evidence type="ECO:0000313" key="12">
    <source>
        <dbReference type="Proteomes" id="UP001330434"/>
    </source>
</evidence>
<dbReference type="SUPFAM" id="SSF161111">
    <property type="entry name" value="Cation efflux protein transmembrane domain-like"/>
    <property type="match status" value="1"/>
</dbReference>
<feature type="domain" description="Cation efflux protein cytoplasmic" evidence="10">
    <location>
        <begin position="209"/>
        <end position="281"/>
    </location>
</feature>
<evidence type="ECO:0000256" key="8">
    <source>
        <dbReference type="SAM" id="Phobius"/>
    </source>
</evidence>
<dbReference type="InterPro" id="IPR027470">
    <property type="entry name" value="Cation_efflux_CTD"/>
</dbReference>
<dbReference type="Gene3D" id="3.30.70.1350">
    <property type="entry name" value="Cation efflux protein, cytoplasmic domain"/>
    <property type="match status" value="1"/>
</dbReference>
<dbReference type="PANTHER" id="PTHR43840:SF41">
    <property type="entry name" value="CATION-EFFLUX PUMP FIEF"/>
    <property type="match status" value="1"/>
</dbReference>
<dbReference type="Pfam" id="PF01545">
    <property type="entry name" value="Cation_efflux"/>
    <property type="match status" value="1"/>
</dbReference>
<feature type="transmembrane region" description="Helical" evidence="8">
    <location>
        <begin position="12"/>
        <end position="31"/>
    </location>
</feature>
<reference evidence="11 12" key="1">
    <citation type="journal article" date="2024" name="Environ. Microbiol.">
        <title>Novel evolutionary insights on the interactions of the Holosporales (Alphaproteobacteria) with eukaryotic hosts from comparative genomics.</title>
        <authorList>
            <person name="Giovannini M."/>
            <person name="Petroni G."/>
            <person name="Castelli M."/>
        </authorList>
    </citation>
    <scope>NUCLEOTIDE SEQUENCE [LARGE SCALE GENOMIC DNA]</scope>
    <source>
        <strain evidence="11 12">US_Bl 15I1</strain>
    </source>
</reference>
<evidence type="ECO:0000256" key="3">
    <source>
        <dbReference type="ARBA" id="ARBA00022448"/>
    </source>
</evidence>
<sequence length="289" mass="32351">MIHSNQIRLATYASVSVATFLIGFKLFAWWMTGSVSLQASLIDSLLDAFASLINVFAVHHALKPADREHRFGHGKLESLAGLGQSLFIGLSALWLLHEAWNRFSEPLPIEQPDFGILVMALAIIVTFALVTYQSYVVRISGSTAIAADMLHYRSDLLINAAVIVSLLGSHYLGVHWIDPFFGILIGGYILWTAWVIILQAFNILMDRELDDKLRHRIVEIALSHKEVKAIEDLRTRSSGLQKFAQMELMMDKTLSLEKTYQAALDVEAEIQKEFPNCQVLVKPVPFEGS</sequence>
<dbReference type="PANTHER" id="PTHR43840">
    <property type="entry name" value="MITOCHONDRIAL METAL TRANSPORTER 1-RELATED"/>
    <property type="match status" value="1"/>
</dbReference>
<evidence type="ECO:0000259" key="10">
    <source>
        <dbReference type="Pfam" id="PF16916"/>
    </source>
</evidence>
<dbReference type="InterPro" id="IPR058533">
    <property type="entry name" value="Cation_efflux_TM"/>
</dbReference>
<proteinExistence type="inferred from homology"/>
<feature type="transmembrane region" description="Helical" evidence="8">
    <location>
        <begin position="79"/>
        <end position="96"/>
    </location>
</feature>
<dbReference type="Proteomes" id="UP001330434">
    <property type="component" value="Chromosome"/>
</dbReference>
<evidence type="ECO:0000256" key="2">
    <source>
        <dbReference type="ARBA" id="ARBA00008114"/>
    </source>
</evidence>
<dbReference type="InterPro" id="IPR027469">
    <property type="entry name" value="Cation_efflux_TMD_sf"/>
</dbReference>
<evidence type="ECO:0000256" key="5">
    <source>
        <dbReference type="ARBA" id="ARBA00022692"/>
    </source>
</evidence>
<evidence type="ECO:0000256" key="4">
    <source>
        <dbReference type="ARBA" id="ARBA00022475"/>
    </source>
</evidence>
<feature type="transmembrane region" description="Helical" evidence="8">
    <location>
        <begin position="180"/>
        <end position="204"/>
    </location>
</feature>
<evidence type="ECO:0000313" key="11">
    <source>
        <dbReference type="EMBL" id="WVX66274.1"/>
    </source>
</evidence>
<comment type="subcellular location">
    <subcellularLocation>
        <location evidence="1">Membrane</location>
        <topology evidence="1">Multi-pass membrane protein</topology>
    </subcellularLocation>
</comment>
<name>A0ABZ2C191_9PROT</name>
<dbReference type="InterPro" id="IPR002524">
    <property type="entry name" value="Cation_efflux"/>
</dbReference>
<dbReference type="Pfam" id="PF16916">
    <property type="entry name" value="ZT_dimer"/>
    <property type="match status" value="1"/>
</dbReference>
<keyword evidence="12" id="KW-1185">Reference proteome</keyword>
<evidence type="ECO:0000256" key="6">
    <source>
        <dbReference type="ARBA" id="ARBA00022989"/>
    </source>
</evidence>
<dbReference type="InterPro" id="IPR036837">
    <property type="entry name" value="Cation_efflux_CTD_sf"/>
</dbReference>